<reference evidence="1" key="1">
    <citation type="submission" date="2021-01" db="EMBL/GenBank/DDBJ databases">
        <authorList>
            <consortium name="Genoscope - CEA"/>
            <person name="William W."/>
        </authorList>
    </citation>
    <scope>NUCLEOTIDE SEQUENCE</scope>
</reference>
<dbReference type="OMA" id="WITFNPA"/>
<evidence type="ECO:0000313" key="2">
    <source>
        <dbReference type="Proteomes" id="UP000688137"/>
    </source>
</evidence>
<protein>
    <submittedName>
        <fullName evidence="1">Uncharacterized protein</fullName>
    </submittedName>
</protein>
<evidence type="ECO:0000313" key="1">
    <source>
        <dbReference type="EMBL" id="CAD8101489.1"/>
    </source>
</evidence>
<keyword evidence="2" id="KW-1185">Reference proteome</keyword>
<organism evidence="1 2">
    <name type="scientific">Paramecium primaurelia</name>
    <dbReference type="NCBI Taxonomy" id="5886"/>
    <lineage>
        <taxon>Eukaryota</taxon>
        <taxon>Sar</taxon>
        <taxon>Alveolata</taxon>
        <taxon>Ciliophora</taxon>
        <taxon>Intramacronucleata</taxon>
        <taxon>Oligohymenophorea</taxon>
        <taxon>Peniculida</taxon>
        <taxon>Parameciidae</taxon>
        <taxon>Paramecium</taxon>
    </lineage>
</organism>
<dbReference type="Proteomes" id="UP000688137">
    <property type="component" value="Unassembled WGS sequence"/>
</dbReference>
<comment type="caution">
    <text evidence="1">The sequence shown here is derived from an EMBL/GenBank/DDBJ whole genome shotgun (WGS) entry which is preliminary data.</text>
</comment>
<proteinExistence type="predicted"/>
<sequence length="2740" mass="288578">MLKNLAQFIQFILFSKFAYIKDKITKDLQIIREYQSFNKKTIPEIQNNLFLLFLEQFKFSSRNFLKIKISCMKFQQFMISNKNKKKLDIMIIEISNRYSFIFKLLNIKMQIKYLLLIALLVTLTNQVTVTKTDQCDDCAQFKSSQDCKSFGCTWTERTATTPGSCVKTTAPPPVTFTPYCSTIETANCAKTFGCALVEGKCTHFTGCSAYVKTTHSDCQSISYRCITNGTTCTDALECVGYSKEQCETTPSLKSPYKCKLEGETCRDYKCIEADASLTTNEACNIWLAGCKTTGAGCIDVIPPCANYQGTSETCPKMKGSDGNCEFNPEGNNCRARVCTGADITLNTNEACSTYQVGCVTTGKGCIATRGACSSYDGNASTCVGYIGTDGECAGDATGTKCRARLCSEKTATTDQECGTWKAGCKSNGKQCVDSLGLCNSYDGTITTCNGLKGSDGNCKGTSTTTAKCALKDCVADSNDTFKTQAQCEAIQSTCKTTGKGCVATLAACSSYSYTDDGTSCNSLFGSDGRCKAGTSGKCAARVCTEALTSLTTNKQCDDYKSGCVTTGAGCVSTTVCQDTVKQITCEGTNSCGWNSICVSKTSCGQLLTKSICESVKINNRPCKWESSSCRNARCDDFTATDDNTCNTLLENCVTNGTKCVDGTNCAAQFKGTQQICQAFKAKCTNDGAATETTACKARSCDDSYLTYDNDQDCGNYLTGCVTKGTGCIIDSAPCSSYTGTPDQCDKFKGNKTNRCWNTSATSGACTNKVCTQATNMADDTACESFLTGCLYDGNGSCVDKSASCTAYKGDATSCLNYKGDNGANPCYQGSGGKCRSKLCNDDNTSTSDGDCNTFLPDKCVTKGTGCIDKTSFCTSYSGTTDKCLTFTGNSGADKCTRLESCVSKSTTCSTKTGVTSNDDCLLYHADCRFKLGDGACMQSQAACTSYTFTSTDDTEKQNYCNQVTTSSSGLCSYNPTVTGTCSARSCNLWVSTLTNITCENYNGTASCKLNGTHCYAPQNSCTLYLIPNSITEAGAKLTWCNGMFTGAVTPTKCSYDQAESTTACSNINTCEEIISPTTAADCNKQLNNGNCQFSNNKCITTKQSCQGYLLTEIGSNQSQYCSALKSVNGATVKQCAYISTTSIANCVDAVPATVANPSAITIAACNTILSPTSQADCNLGSGSCKYYKGACYSRVVCTSYAIPSSINTADAKQYFCQNMFEDTADTYCSFDPQANNNTGGCAAGRTNCGDYFANGNDNTEKLLACSKRRIKTGSACTYVVGGSSCFDPNDNAASCTVITADITSDADCDLRTILGCKKDPNNPACVARDPCIVNTTGTTNDERATNCQANPGPNSLYCSYEGVGPDCVPARSACSGYGVPSGTELTYCQTRVNEKGKRCSWTSGASCTDAQATCAGYTGLSGDIITQCQAKVDQVGVKCSWNIGATGCMAAPKTCAGWSSLPASGELEFCQARIKSDGGKCSWKSGTTCQDQPSACSEWNDLPVTGQLEFCQARKDQAGNRCSWVSGGACVDAQSACTGLAPTSDQLVYCQARIKQDGGKCSWTSGANCRDYSCEDTVNPQSQADCDATGSGCTYQPQNQICYIKQAACTSYTPTGSTDDDKLNYCNNLVNASNAGCTFLKKGSVTTCSAIDVCTAYDLSSITDADDKLSACQGVVPTSGKCTYFSTSTCVAVGACSTYTGGSSGTIVTDCAKQKDTNGLLCFGTGTACVAARCEDVTGALSIDDCKKYVAGCVFANGKCYTASATCVYATGSTNAISLCNSLKNTAGDFCTANSNEDANCRNRLCDDSATASFQTHEECKAYSSLCKSDGQGCILASTTCGAQNGYLAFCEWALDTNNKSTCAKGTLATTDASCTKLTCELNVTATTDSECSSFHPDCLNKGFGCIHKSEACSSYYGTKEQCQKFTGDGVKCFGDSVSVKAACRNRSCTDLATATSDSECESFLTGCLFNGVGCVSKSAACSAYKGTQSTCSGFKGNNGTKYCWGASTTVSANCADRKCTDKQGTTDAECQTFLPPIAPVTAQLCITDGRTCVDIGKACSFFRGNDETCLQFTASDGPCKASSVSASPVACTPRVCYEAPNTYTTDDQCSKYHPSCKTTGRGCKSSIGCGELTSQTSCTANASCQWAGQCRSLPTTCGALTTSGQTICVNTPLSTGKRCAWFIGASTSGCRDFTCADYDGSITTHKDCQDKDSTCTTSGAGCITIGVCSSYRSKSVCESANTTESSIRCTWNSTTAACRQRQCADGVFTTDDACNTWLAGCKTSGTACVGPNFGCDVFNGNPKLCLKNSAGNPCLYVNGVCYDYDNCTDVTSSTYTFCQAFSKQCVPTTTTCRAITLCDKYEDIFSCTIGINNTKCGWLPESKCKEYTACSDAQGATLSACTSWGPTCVSDGTKCIDKGTCSSYLTPSACDNEGTDGLCQWTGTACRLRECTDKVATTDAECIAYVVKSGVCTTDGAKCVPRATCSSYQSEAACTIGSDEIPCVFDLPVGATTGTKSCRPKECSDIKGTTNDACVGIIPKKACVSNGTVCVKQDTCANYKNKLSCKAGGSDGKCAFNPAPTATDPNNGTCQLFKSCENANNDKDACDSKSKACKWSSTTTGTTTTTSCKPMDCPGIASGTTCNPFQSFDGASSTICVLVNNVCAVGDPSTLTAEQCYKPLTLFSYTWNESTNKCVSCKAPTNNNNNTTNPNTTDPGTNTDDNGYILGVTIPLAILGIFV</sequence>
<dbReference type="Pfam" id="PF01508">
    <property type="entry name" value="Paramecium_SA"/>
    <property type="match status" value="11"/>
</dbReference>
<dbReference type="InterPro" id="IPR002895">
    <property type="entry name" value="Paramecium_SA"/>
</dbReference>
<gene>
    <name evidence="1" type="ORF">PPRIM_AZ9-3.1.T1150147</name>
</gene>
<dbReference type="EMBL" id="CAJJDM010000118">
    <property type="protein sequence ID" value="CAD8101489.1"/>
    <property type="molecule type" value="Genomic_DNA"/>
</dbReference>
<accession>A0A8S1PEY2</accession>
<dbReference type="SMART" id="SM00639">
    <property type="entry name" value="PSA"/>
    <property type="match status" value="27"/>
</dbReference>
<name>A0A8S1PEY2_PARPR</name>